<dbReference type="Gene3D" id="3.50.50.60">
    <property type="entry name" value="FAD/NAD(P)-binding domain"/>
    <property type="match status" value="1"/>
</dbReference>
<evidence type="ECO:0000313" key="5">
    <source>
        <dbReference type="Proteomes" id="UP001222377"/>
    </source>
</evidence>
<dbReference type="EMBL" id="JARKHX010000046">
    <property type="protein sequence ID" value="MDF4196216.1"/>
    <property type="molecule type" value="Genomic_DNA"/>
</dbReference>
<keyword evidence="1" id="KW-0285">Flavoprotein</keyword>
<evidence type="ECO:0000256" key="1">
    <source>
        <dbReference type="ARBA" id="ARBA00022630"/>
    </source>
</evidence>
<dbReference type="Proteomes" id="UP001222377">
    <property type="component" value="Unassembled WGS sequence"/>
</dbReference>
<feature type="non-terminal residue" evidence="4">
    <location>
        <position position="1"/>
    </location>
</feature>
<organism evidence="4 5">
    <name type="scientific">Bacillus amyloliquefaciens</name>
    <name type="common">Bacillus velezensis</name>
    <dbReference type="NCBI Taxonomy" id="1390"/>
    <lineage>
        <taxon>Bacteria</taxon>
        <taxon>Bacillati</taxon>
        <taxon>Bacillota</taxon>
        <taxon>Bacilli</taxon>
        <taxon>Bacillales</taxon>
        <taxon>Bacillaceae</taxon>
        <taxon>Bacillus</taxon>
        <taxon>Bacillus amyloliquefaciens group</taxon>
    </lineage>
</organism>
<dbReference type="InterPro" id="IPR000447">
    <property type="entry name" value="G3P_DH_FAD-dep"/>
</dbReference>
<comment type="caution">
    <text evidence="4">The sequence shown here is derived from an EMBL/GenBank/DDBJ whole genome shotgun (WGS) entry which is preliminary data.</text>
</comment>
<proteinExistence type="predicted"/>
<keyword evidence="2" id="KW-0274">FAD</keyword>
<keyword evidence="3" id="KW-0560">Oxidoreductase</keyword>
<gene>
    <name evidence="4" type="ORF">PV946_21095</name>
</gene>
<dbReference type="AlphaFoldDB" id="A0AAP3YIJ2"/>
<accession>A0AAP3YIJ2</accession>
<protein>
    <submittedName>
        <fullName evidence="4">Glycerol-3-phosphate dehydrogenase</fullName>
    </submittedName>
</protein>
<reference evidence="4" key="1">
    <citation type="submission" date="2023-02" db="EMBL/GenBank/DDBJ databases">
        <title>Draft Whole-Genome Sequences of Bacillus Strains of Potential Probiotic for Poultry.</title>
        <authorList>
            <person name="Ma L.M."/>
            <person name="Lopez-Guerra N."/>
            <person name="Zhang G."/>
        </authorList>
    </citation>
    <scope>NUCLEOTIDE SEQUENCE</scope>
    <source>
        <strain evidence="4">OSU1013-24</strain>
    </source>
</reference>
<evidence type="ECO:0000313" key="4">
    <source>
        <dbReference type="EMBL" id="MDF4196216.1"/>
    </source>
</evidence>
<dbReference type="InterPro" id="IPR036188">
    <property type="entry name" value="FAD/NAD-bd_sf"/>
</dbReference>
<name>A0AAP3YIJ2_BACAM</name>
<dbReference type="GO" id="GO:0004368">
    <property type="term" value="F:glycerol-3-phosphate dehydrogenase (quinone) activity"/>
    <property type="evidence" value="ECO:0007669"/>
    <property type="project" value="InterPro"/>
</dbReference>
<evidence type="ECO:0000256" key="3">
    <source>
        <dbReference type="ARBA" id="ARBA00023002"/>
    </source>
</evidence>
<evidence type="ECO:0000256" key="2">
    <source>
        <dbReference type="ARBA" id="ARBA00022827"/>
    </source>
</evidence>
<dbReference type="GO" id="GO:0006072">
    <property type="term" value="P:glycerol-3-phosphate metabolic process"/>
    <property type="evidence" value="ECO:0007669"/>
    <property type="project" value="InterPro"/>
</dbReference>
<sequence>ENEHLGALRKVSEGSLETIDAMVVAGGMNGAGMAEEAAGRGLSGWRLGAQDLACATSSGS</sequence>
<dbReference type="PRINTS" id="PR01001">
    <property type="entry name" value="FADG3PDH"/>
</dbReference>